<keyword evidence="1" id="KW-0472">Membrane</keyword>
<dbReference type="EMBL" id="SMAN01000006">
    <property type="protein sequence ID" value="TCT23658.1"/>
    <property type="molecule type" value="Genomic_DNA"/>
</dbReference>
<dbReference type="AlphaFoldDB" id="A0A4R3N3E8"/>
<feature type="transmembrane region" description="Helical" evidence="1">
    <location>
        <begin position="18"/>
        <end position="39"/>
    </location>
</feature>
<feature type="transmembrane region" description="Helical" evidence="1">
    <location>
        <begin position="108"/>
        <end position="129"/>
    </location>
</feature>
<protein>
    <submittedName>
        <fullName evidence="2">Putative zincin peptidase</fullName>
    </submittedName>
</protein>
<organism evidence="2 3">
    <name type="scientific">Melghiribacillus thermohalophilus</name>
    <dbReference type="NCBI Taxonomy" id="1324956"/>
    <lineage>
        <taxon>Bacteria</taxon>
        <taxon>Bacillati</taxon>
        <taxon>Bacillota</taxon>
        <taxon>Bacilli</taxon>
        <taxon>Bacillales</taxon>
        <taxon>Bacillaceae</taxon>
        <taxon>Melghiribacillus</taxon>
    </lineage>
</organism>
<keyword evidence="1" id="KW-0812">Transmembrane</keyword>
<gene>
    <name evidence="2" type="ORF">EDD68_10668</name>
</gene>
<sequence length="179" mass="20645">MNCWKTVNIQRDVGQGRVYLLSLISGMLAFIFLFLPYSILHLEAAIKDPGIWLIALIMLTLPFLHKIAHIASLGLLNKRIKIKWERKYWLIPFFSYQMLTSLSKKTSIIIWLAPTIFITVPCLILAVVFPAYYPYLLIFAAVNIGLSFSDFIYIKQFLQAPKKCIIENARDGYDILIKD</sequence>
<accession>A0A4R3N3E8</accession>
<dbReference type="Pfam" id="PF11667">
    <property type="entry name" value="DUF3267"/>
    <property type="match status" value="1"/>
</dbReference>
<name>A0A4R3N3E8_9BACI</name>
<evidence type="ECO:0000313" key="2">
    <source>
        <dbReference type="EMBL" id="TCT23658.1"/>
    </source>
</evidence>
<reference evidence="2 3" key="1">
    <citation type="submission" date="2019-03" db="EMBL/GenBank/DDBJ databases">
        <title>Genomic Encyclopedia of Type Strains, Phase IV (KMG-IV): sequencing the most valuable type-strain genomes for metagenomic binning, comparative biology and taxonomic classification.</title>
        <authorList>
            <person name="Goeker M."/>
        </authorList>
    </citation>
    <scope>NUCLEOTIDE SEQUENCE [LARGE SCALE GENOMIC DNA]</scope>
    <source>
        <strain evidence="2 3">DSM 25894</strain>
    </source>
</reference>
<feature type="transmembrane region" description="Helical" evidence="1">
    <location>
        <begin position="51"/>
        <end position="76"/>
    </location>
</feature>
<comment type="caution">
    <text evidence="2">The sequence shown here is derived from an EMBL/GenBank/DDBJ whole genome shotgun (WGS) entry which is preliminary data.</text>
</comment>
<evidence type="ECO:0000256" key="1">
    <source>
        <dbReference type="SAM" id="Phobius"/>
    </source>
</evidence>
<dbReference type="OrthoDB" id="2360495at2"/>
<evidence type="ECO:0000313" key="3">
    <source>
        <dbReference type="Proteomes" id="UP000294650"/>
    </source>
</evidence>
<keyword evidence="1" id="KW-1133">Transmembrane helix</keyword>
<keyword evidence="3" id="KW-1185">Reference proteome</keyword>
<dbReference type="InterPro" id="IPR021683">
    <property type="entry name" value="DUF3267"/>
</dbReference>
<dbReference type="Proteomes" id="UP000294650">
    <property type="component" value="Unassembled WGS sequence"/>
</dbReference>
<proteinExistence type="predicted"/>
<feature type="transmembrane region" description="Helical" evidence="1">
    <location>
        <begin position="135"/>
        <end position="154"/>
    </location>
</feature>